<reference evidence="1" key="1">
    <citation type="submission" date="2018-05" db="EMBL/GenBank/DDBJ databases">
        <authorList>
            <person name="Lanie J.A."/>
            <person name="Ng W.-L."/>
            <person name="Kazmierczak K.M."/>
            <person name="Andrzejewski T.M."/>
            <person name="Davidsen T.M."/>
            <person name="Wayne K.J."/>
            <person name="Tettelin H."/>
            <person name="Glass J.I."/>
            <person name="Rusch D."/>
            <person name="Podicherti R."/>
            <person name="Tsui H.-C.T."/>
            <person name="Winkler M.E."/>
        </authorList>
    </citation>
    <scope>NUCLEOTIDE SEQUENCE</scope>
</reference>
<proteinExistence type="predicted"/>
<dbReference type="AlphaFoldDB" id="A0A381N2L3"/>
<sequence length="54" mass="6056">MWMGISLHNSQITWRHAPQGIPLLWVAMAMDLNEVCPAATAQNRATRSAQQVRP</sequence>
<dbReference type="EMBL" id="UINC01000061">
    <property type="protein sequence ID" value="SUZ48284.1"/>
    <property type="molecule type" value="Genomic_DNA"/>
</dbReference>
<gene>
    <name evidence="1" type="ORF">METZ01_LOCUS1138</name>
</gene>
<organism evidence="1">
    <name type="scientific">marine metagenome</name>
    <dbReference type="NCBI Taxonomy" id="408172"/>
    <lineage>
        <taxon>unclassified sequences</taxon>
        <taxon>metagenomes</taxon>
        <taxon>ecological metagenomes</taxon>
    </lineage>
</organism>
<name>A0A381N2L3_9ZZZZ</name>
<protein>
    <submittedName>
        <fullName evidence="1">Uncharacterized protein</fullName>
    </submittedName>
</protein>
<accession>A0A381N2L3</accession>
<evidence type="ECO:0000313" key="1">
    <source>
        <dbReference type="EMBL" id="SUZ48284.1"/>
    </source>
</evidence>